<sequence>MDSSKHHLGTEGCSSSESGWTMYIASPMEEDDNECSDHVVDDNDHNTIAIDGNFNDEGGDEQDSDDSMASDASSGPNHRYKYENGQTSRGTTSVKQDKGNNFNHCSPTKPNKKEKSYENSTEKNRRFPANRKYSK</sequence>
<dbReference type="InterPro" id="IPR044670">
    <property type="entry name" value="SOFL"/>
</dbReference>
<feature type="compositionally biased region" description="Acidic residues" evidence="7">
    <location>
        <begin position="57"/>
        <end position="68"/>
    </location>
</feature>
<proteinExistence type="inferred from homology"/>
<evidence type="ECO:0000313" key="8">
    <source>
        <dbReference type="EMBL" id="KDP24307.1"/>
    </source>
</evidence>
<evidence type="ECO:0000256" key="2">
    <source>
        <dbReference type="ARBA" id="ARBA00022490"/>
    </source>
</evidence>
<feature type="compositionally biased region" description="Polar residues" evidence="7">
    <location>
        <begin position="84"/>
        <end position="109"/>
    </location>
</feature>
<dbReference type="OrthoDB" id="852140at2759"/>
<accession>A0A067JKA3</accession>
<dbReference type="PANTHER" id="PTHR33347">
    <property type="entry name" value="OSJNBA0091C07.3 PROTEIN"/>
    <property type="match status" value="1"/>
</dbReference>
<evidence type="ECO:0000256" key="4">
    <source>
        <dbReference type="ARBA" id="ARBA00022864"/>
    </source>
</evidence>
<evidence type="ECO:0000256" key="6">
    <source>
        <dbReference type="ARBA" id="ARBA00024199"/>
    </source>
</evidence>
<dbReference type="GO" id="GO:0009691">
    <property type="term" value="P:cytokinin biosynthetic process"/>
    <property type="evidence" value="ECO:0007669"/>
    <property type="project" value="UniProtKB-KW"/>
</dbReference>
<evidence type="ECO:0000256" key="1">
    <source>
        <dbReference type="ARBA" id="ARBA00004496"/>
    </source>
</evidence>
<evidence type="ECO:0000256" key="3">
    <source>
        <dbReference type="ARBA" id="ARBA00022712"/>
    </source>
</evidence>
<feature type="region of interest" description="Disordered" evidence="7">
    <location>
        <begin position="1"/>
        <end position="135"/>
    </location>
</feature>
<evidence type="ECO:0000256" key="5">
    <source>
        <dbReference type="ARBA" id="ARBA00023242"/>
    </source>
</evidence>
<dbReference type="EMBL" id="KK915127">
    <property type="protein sequence ID" value="KDP24307.1"/>
    <property type="molecule type" value="Genomic_DNA"/>
</dbReference>
<comment type="similarity">
    <text evidence="6">Belongs to the SOFL plant protein family.</text>
</comment>
<feature type="compositionally biased region" description="Basic and acidic residues" evidence="7">
    <location>
        <begin position="35"/>
        <end position="45"/>
    </location>
</feature>
<keyword evidence="2" id="KW-0963">Cytoplasm</keyword>
<feature type="compositionally biased region" description="Basic residues" evidence="7">
    <location>
        <begin position="126"/>
        <end position="135"/>
    </location>
</feature>
<gene>
    <name evidence="8" type="ORF">JCGZ_25603</name>
</gene>
<feature type="compositionally biased region" description="Basic and acidic residues" evidence="7">
    <location>
        <begin position="111"/>
        <end position="125"/>
    </location>
</feature>
<name>A0A067JKA3_JATCU</name>
<dbReference type="GO" id="GO:0005737">
    <property type="term" value="C:cytoplasm"/>
    <property type="evidence" value="ECO:0007669"/>
    <property type="project" value="UniProtKB-SubCell"/>
</dbReference>
<organism evidence="8 9">
    <name type="scientific">Jatropha curcas</name>
    <name type="common">Barbados nut</name>
    <dbReference type="NCBI Taxonomy" id="180498"/>
    <lineage>
        <taxon>Eukaryota</taxon>
        <taxon>Viridiplantae</taxon>
        <taxon>Streptophyta</taxon>
        <taxon>Embryophyta</taxon>
        <taxon>Tracheophyta</taxon>
        <taxon>Spermatophyta</taxon>
        <taxon>Magnoliopsida</taxon>
        <taxon>eudicotyledons</taxon>
        <taxon>Gunneridae</taxon>
        <taxon>Pentapetalae</taxon>
        <taxon>rosids</taxon>
        <taxon>fabids</taxon>
        <taxon>Malpighiales</taxon>
        <taxon>Euphorbiaceae</taxon>
        <taxon>Crotonoideae</taxon>
        <taxon>Jatropheae</taxon>
        <taxon>Jatropha</taxon>
    </lineage>
</organism>
<keyword evidence="9" id="KW-1185">Reference proteome</keyword>
<protein>
    <submittedName>
        <fullName evidence="8">Uncharacterized protein</fullName>
    </submittedName>
</protein>
<keyword evidence="5" id="KW-0539">Nucleus</keyword>
<dbReference type="Proteomes" id="UP000027138">
    <property type="component" value="Unassembled WGS sequence"/>
</dbReference>
<dbReference type="PANTHER" id="PTHR33347:SF27">
    <property type="entry name" value="PROTEIN SOB FIVE-LIKE 3-RELATED"/>
    <property type="match status" value="1"/>
</dbReference>
<dbReference type="AlphaFoldDB" id="A0A067JKA3"/>
<keyword evidence="4" id="KW-0932">Cytokinin signaling pathway</keyword>
<evidence type="ECO:0000256" key="7">
    <source>
        <dbReference type="SAM" id="MobiDB-lite"/>
    </source>
</evidence>
<comment type="subcellular location">
    <subcellularLocation>
        <location evidence="1">Cytoplasm</location>
    </subcellularLocation>
</comment>
<reference evidence="8 9" key="1">
    <citation type="journal article" date="2014" name="PLoS ONE">
        <title>Global Analysis of Gene Expression Profiles in Physic Nut (Jatropha curcas L.) Seedlings Exposed to Salt Stress.</title>
        <authorList>
            <person name="Zhang L."/>
            <person name="Zhang C."/>
            <person name="Wu P."/>
            <person name="Chen Y."/>
            <person name="Li M."/>
            <person name="Jiang H."/>
            <person name="Wu G."/>
        </authorList>
    </citation>
    <scope>NUCLEOTIDE SEQUENCE [LARGE SCALE GENOMIC DNA]</scope>
    <source>
        <strain evidence="9">cv. GZQX0401</strain>
        <tissue evidence="8">Young leaves</tissue>
    </source>
</reference>
<evidence type="ECO:0000313" key="9">
    <source>
        <dbReference type="Proteomes" id="UP000027138"/>
    </source>
</evidence>
<keyword evidence="3" id="KW-0203">Cytokinin biosynthesis</keyword>
<dbReference type="GO" id="GO:0009736">
    <property type="term" value="P:cytokinin-activated signaling pathway"/>
    <property type="evidence" value="ECO:0007669"/>
    <property type="project" value="UniProtKB-KW"/>
</dbReference>